<dbReference type="GO" id="GO:0005524">
    <property type="term" value="F:ATP binding"/>
    <property type="evidence" value="ECO:0007669"/>
    <property type="project" value="InterPro"/>
</dbReference>
<keyword evidence="5 16" id="KW-0507">mRNA processing</keyword>
<evidence type="ECO:0000313" key="22">
    <source>
        <dbReference type="Proteomes" id="UP000215127"/>
    </source>
</evidence>
<feature type="domain" description="mRNA capping enzyme adenylation" evidence="19">
    <location>
        <begin position="43"/>
        <end position="255"/>
    </location>
</feature>
<reference evidence="21 22" key="1">
    <citation type="submission" date="2016-06" db="EMBL/GenBank/DDBJ databases">
        <authorList>
            <person name="Kjaerup R.B."/>
            <person name="Dalgaard T.S."/>
            <person name="Juul-Madsen H.R."/>
        </authorList>
    </citation>
    <scope>NUCLEOTIDE SEQUENCE [LARGE SCALE GENOMIC DNA]</scope>
</reference>
<evidence type="ECO:0000313" key="21">
    <source>
        <dbReference type="EMBL" id="SMQ49440.1"/>
    </source>
</evidence>
<feature type="active site" description="N6-GMP-lysine intermediate" evidence="17">
    <location>
        <position position="65"/>
    </location>
</feature>
<comment type="subunit">
    <text evidence="15">Heterodimer. The mRNA-capping enzyme is composed of two separate chains alpha and beta, respectively a mRNA guanylyltransferase and an mRNA 5'-triphosphate monophosphatase.</text>
</comment>
<dbReference type="AlphaFoldDB" id="A0A1X7RQC6"/>
<evidence type="ECO:0000256" key="5">
    <source>
        <dbReference type="ARBA" id="ARBA00022664"/>
    </source>
</evidence>
<dbReference type="GO" id="GO:0005525">
    <property type="term" value="F:GTP binding"/>
    <property type="evidence" value="ECO:0007669"/>
    <property type="project" value="UniProtKB-KW"/>
</dbReference>
<dbReference type="Gene3D" id="2.40.50.140">
    <property type="entry name" value="Nucleic acid-binding proteins"/>
    <property type="match status" value="1"/>
</dbReference>
<keyword evidence="8 16" id="KW-0547">Nucleotide-binding</keyword>
<sequence>MGSSINLADIERISLLSHEHAQFHRVTVTDLLKRQTVKFPGAQPISFARRHLQELQRKDYFLVEKTDGVRCLLFSHEIHDEETGATKEVHMLIDRKNDYYMIEPGYLHLPRAVFDKNGRPAQPPYDVQSYHILTLLDGELVRQRFPDGHEQLTYLMFDCLALDGENITLKDYGSRIGRIDRFIYEPWRAFAKDWPQETRVQPFQIAWKKPHMPYATPDMFSNIIPNLPHGNDGLIFTCKETPYVSGTDVHILKWKPPHENTVDFRLQLGAFPTEIDEDGTQYEDFDQKPHIDLLVYHGNDKPSYRTFAPLHLTDTEWAAMKSMQQQLDWRIIECYREADTGRWRPKIENDGTPRFRDDKEHANHVSVVDSVIESIEDAVTEHDLIGAFPKVKAAWKEREKLSADRRRAAEQEQRKRHEAAKQAQQQQTQPKASAEEDDGMPGYD</sequence>
<dbReference type="Pfam" id="PF01331">
    <property type="entry name" value="mRNA_cap_enzyme"/>
    <property type="match status" value="1"/>
</dbReference>
<feature type="domain" description="mRNA capping enzyme C-terminal" evidence="20">
    <location>
        <begin position="259"/>
        <end position="385"/>
    </location>
</feature>
<accession>A0A1X7RQC6</accession>
<keyword evidence="22" id="KW-1185">Reference proteome</keyword>
<comment type="catalytic activity">
    <reaction evidence="14">
        <text>a 5'-end diphospho-ribonucleoside in mRNA + GTP + H(+) = a 5'-end (5'-triphosphoguanosine)-ribonucleoside in mRNA + diphosphate</text>
        <dbReference type="Rhea" id="RHEA:67012"/>
        <dbReference type="Rhea" id="RHEA-COMP:17165"/>
        <dbReference type="Rhea" id="RHEA-COMP:17166"/>
        <dbReference type="ChEBI" id="CHEBI:15378"/>
        <dbReference type="ChEBI" id="CHEBI:33019"/>
        <dbReference type="ChEBI" id="CHEBI:37565"/>
        <dbReference type="ChEBI" id="CHEBI:167616"/>
        <dbReference type="ChEBI" id="CHEBI:167617"/>
        <dbReference type="EC" id="2.7.7.50"/>
    </reaction>
    <physiologicalReaction direction="left-to-right" evidence="14">
        <dbReference type="Rhea" id="RHEA:67013"/>
    </physiologicalReaction>
</comment>
<feature type="compositionally biased region" description="Low complexity" evidence="18">
    <location>
        <begin position="421"/>
        <end position="432"/>
    </location>
</feature>
<evidence type="ECO:0000256" key="8">
    <source>
        <dbReference type="ARBA" id="ARBA00022741"/>
    </source>
</evidence>
<evidence type="ECO:0000256" key="1">
    <source>
        <dbReference type="ARBA" id="ARBA00004123"/>
    </source>
</evidence>
<evidence type="ECO:0000259" key="19">
    <source>
        <dbReference type="Pfam" id="PF01331"/>
    </source>
</evidence>
<feature type="compositionally biased region" description="Basic and acidic residues" evidence="18">
    <location>
        <begin position="399"/>
        <end position="415"/>
    </location>
</feature>
<evidence type="ECO:0000256" key="6">
    <source>
        <dbReference type="ARBA" id="ARBA00022679"/>
    </source>
</evidence>
<dbReference type="InterPro" id="IPR001339">
    <property type="entry name" value="mRNA_cap_enzyme_adenylation"/>
</dbReference>
<dbReference type="EC" id="2.7.7.50" evidence="3 16"/>
<evidence type="ECO:0000256" key="2">
    <source>
        <dbReference type="ARBA" id="ARBA00010237"/>
    </source>
</evidence>
<feature type="compositionally biased region" description="Acidic residues" evidence="18">
    <location>
        <begin position="435"/>
        <end position="444"/>
    </location>
</feature>
<dbReference type="PIRSF" id="PIRSF036959">
    <property type="entry name" value="mRNA_cap_alpha"/>
    <property type="match status" value="1"/>
</dbReference>
<dbReference type="GO" id="GO:0031533">
    <property type="term" value="C:mRNA capping enzyme complex"/>
    <property type="evidence" value="ECO:0007669"/>
    <property type="project" value="InterPro"/>
</dbReference>
<feature type="region of interest" description="Disordered" evidence="18">
    <location>
        <begin position="399"/>
        <end position="444"/>
    </location>
</feature>
<protein>
    <recommendedName>
        <fullName evidence="4 16">mRNA-capping enzyme subunit alpha</fullName>
        <ecNumber evidence="3 16">2.7.7.50</ecNumber>
    </recommendedName>
    <alternativeName>
        <fullName evidence="12 16">GTP--RNA guanylyltransferase</fullName>
    </alternativeName>
    <alternativeName>
        <fullName evidence="13 16">mRNA guanylyltransferase</fullName>
    </alternativeName>
</protein>
<dbReference type="InterPro" id="IPR051029">
    <property type="entry name" value="mRNA_Capping_Enz/RNA_Phosphat"/>
</dbReference>
<evidence type="ECO:0000256" key="3">
    <source>
        <dbReference type="ARBA" id="ARBA00012475"/>
    </source>
</evidence>
<comment type="subcellular location">
    <subcellularLocation>
        <location evidence="1 16">Nucleus</location>
    </subcellularLocation>
</comment>
<evidence type="ECO:0000256" key="17">
    <source>
        <dbReference type="PIRSR" id="PIRSR036959-1"/>
    </source>
</evidence>
<keyword evidence="9 16" id="KW-0506">mRNA capping</keyword>
<dbReference type="Proteomes" id="UP000215127">
    <property type="component" value="Chromosome 3"/>
</dbReference>
<dbReference type="CDD" id="cd07895">
    <property type="entry name" value="Adenylation_mRNA_capping"/>
    <property type="match status" value="1"/>
</dbReference>
<dbReference type="InterPro" id="IPR013846">
    <property type="entry name" value="mRNA_cap_enzyme_C"/>
</dbReference>
<dbReference type="InterPro" id="IPR017075">
    <property type="entry name" value="mRNA_cap_enzyme_alpha"/>
</dbReference>
<name>A0A1X7RQC6_ZYMT9</name>
<comment type="function">
    <text evidence="16">Second step of mRNA capping. Transfer of the GMP moiety of GTP to the 5'-end of RNA via an enzyme-GMP covalent reaction intermediate.</text>
</comment>
<evidence type="ECO:0000256" key="4">
    <source>
        <dbReference type="ARBA" id="ARBA00019171"/>
    </source>
</evidence>
<evidence type="ECO:0000256" key="18">
    <source>
        <dbReference type="SAM" id="MobiDB-lite"/>
    </source>
</evidence>
<evidence type="ECO:0000256" key="7">
    <source>
        <dbReference type="ARBA" id="ARBA00022695"/>
    </source>
</evidence>
<evidence type="ECO:0000256" key="15">
    <source>
        <dbReference type="ARBA" id="ARBA00047082"/>
    </source>
</evidence>
<evidence type="ECO:0000259" key="20">
    <source>
        <dbReference type="Pfam" id="PF03919"/>
    </source>
</evidence>
<dbReference type="STRING" id="1276538.A0A1X7RQC6"/>
<evidence type="ECO:0000256" key="10">
    <source>
        <dbReference type="ARBA" id="ARBA00023134"/>
    </source>
</evidence>
<dbReference type="EMBL" id="LT853694">
    <property type="protein sequence ID" value="SMQ49440.1"/>
    <property type="molecule type" value="Genomic_DNA"/>
</dbReference>
<dbReference type="Gene3D" id="3.30.470.30">
    <property type="entry name" value="DNA ligase/mRNA capping enzyme"/>
    <property type="match status" value="1"/>
</dbReference>
<evidence type="ECO:0000256" key="14">
    <source>
        <dbReference type="ARBA" id="ARBA00044624"/>
    </source>
</evidence>
<dbReference type="PANTHER" id="PTHR10367:SF17">
    <property type="entry name" value="MRNA-CAPPING ENZYME"/>
    <property type="match status" value="1"/>
</dbReference>
<keyword evidence="10 16" id="KW-0342">GTP-binding</keyword>
<keyword evidence="6 16" id="KW-0808">Transferase</keyword>
<proteinExistence type="inferred from homology"/>
<keyword evidence="7 16" id="KW-0548">Nucleotidyltransferase</keyword>
<comment type="similarity">
    <text evidence="2 16">Belongs to the eukaryotic GTase family.</text>
</comment>
<dbReference type="GO" id="GO:0006370">
    <property type="term" value="P:7-methylguanosine mRNA capping"/>
    <property type="evidence" value="ECO:0007669"/>
    <property type="project" value="UniProtKB-KW"/>
</dbReference>
<gene>
    <name evidence="21" type="ORF">ZT3D7_G4591</name>
</gene>
<evidence type="ECO:0000256" key="16">
    <source>
        <dbReference type="PIRNR" id="PIRNR036959"/>
    </source>
</evidence>
<dbReference type="GO" id="GO:0004484">
    <property type="term" value="F:mRNA guanylyltransferase activity"/>
    <property type="evidence" value="ECO:0007669"/>
    <property type="project" value="UniProtKB-EC"/>
</dbReference>
<dbReference type="SUPFAM" id="SSF56091">
    <property type="entry name" value="DNA ligase/mRNA capping enzyme, catalytic domain"/>
    <property type="match status" value="1"/>
</dbReference>
<evidence type="ECO:0000256" key="11">
    <source>
        <dbReference type="ARBA" id="ARBA00023242"/>
    </source>
</evidence>
<dbReference type="InterPro" id="IPR012340">
    <property type="entry name" value="NA-bd_OB-fold"/>
</dbReference>
<evidence type="ECO:0000256" key="9">
    <source>
        <dbReference type="ARBA" id="ARBA00023042"/>
    </source>
</evidence>
<evidence type="ECO:0000256" key="12">
    <source>
        <dbReference type="ARBA" id="ARBA00029909"/>
    </source>
</evidence>
<dbReference type="SUPFAM" id="SSF50249">
    <property type="entry name" value="Nucleic acid-binding proteins"/>
    <property type="match status" value="1"/>
</dbReference>
<organism evidence="21 22">
    <name type="scientific">Zymoseptoria tritici (strain ST99CH_3D7)</name>
    <dbReference type="NCBI Taxonomy" id="1276538"/>
    <lineage>
        <taxon>Eukaryota</taxon>
        <taxon>Fungi</taxon>
        <taxon>Dikarya</taxon>
        <taxon>Ascomycota</taxon>
        <taxon>Pezizomycotina</taxon>
        <taxon>Dothideomycetes</taxon>
        <taxon>Dothideomycetidae</taxon>
        <taxon>Mycosphaerellales</taxon>
        <taxon>Mycosphaerellaceae</taxon>
        <taxon>Zymoseptoria</taxon>
    </lineage>
</organism>
<keyword evidence="11 16" id="KW-0539">Nucleus</keyword>
<evidence type="ECO:0000256" key="13">
    <source>
        <dbReference type="ARBA" id="ARBA00030702"/>
    </source>
</evidence>
<dbReference type="Pfam" id="PF03919">
    <property type="entry name" value="mRNA_cap_C"/>
    <property type="match status" value="1"/>
</dbReference>
<dbReference type="PANTHER" id="PTHR10367">
    <property type="entry name" value="MRNA-CAPPING ENZYME"/>
    <property type="match status" value="1"/>
</dbReference>